<comment type="similarity">
    <text evidence="8">Belongs to the snail C2H2-type zinc-finger protein family.</text>
</comment>
<feature type="compositionally biased region" description="Pro residues" evidence="10">
    <location>
        <begin position="470"/>
        <end position="481"/>
    </location>
</feature>
<keyword evidence="5" id="KW-0862">Zinc</keyword>
<evidence type="ECO:0000313" key="12">
    <source>
        <dbReference type="EMBL" id="GBP53800.1"/>
    </source>
</evidence>
<dbReference type="Pfam" id="PF00096">
    <property type="entry name" value="zf-C2H2"/>
    <property type="match status" value="3"/>
</dbReference>
<evidence type="ECO:0000256" key="10">
    <source>
        <dbReference type="SAM" id="MobiDB-lite"/>
    </source>
</evidence>
<protein>
    <submittedName>
        <fullName evidence="12">Transcriptional repressor scratch 1</fullName>
    </submittedName>
</protein>
<dbReference type="InterPro" id="IPR013087">
    <property type="entry name" value="Znf_C2H2_type"/>
</dbReference>
<feature type="compositionally biased region" description="Low complexity" evidence="10">
    <location>
        <begin position="57"/>
        <end position="66"/>
    </location>
</feature>
<keyword evidence="3" id="KW-0677">Repeat</keyword>
<dbReference type="STRING" id="151549.A0A4C1WSJ0"/>
<evidence type="ECO:0000256" key="7">
    <source>
        <dbReference type="ARBA" id="ARBA00023242"/>
    </source>
</evidence>
<feature type="compositionally biased region" description="Low complexity" evidence="10">
    <location>
        <begin position="458"/>
        <end position="469"/>
    </location>
</feature>
<accession>A0A4C1WSJ0</accession>
<dbReference type="Gene3D" id="3.30.160.60">
    <property type="entry name" value="Classic Zinc Finger"/>
    <property type="match status" value="2"/>
</dbReference>
<evidence type="ECO:0000259" key="11">
    <source>
        <dbReference type="PROSITE" id="PS50157"/>
    </source>
</evidence>
<proteinExistence type="inferred from homology"/>
<feature type="domain" description="C2H2-type" evidence="11">
    <location>
        <begin position="337"/>
        <end position="363"/>
    </location>
</feature>
<feature type="domain" description="C2H2-type" evidence="11">
    <location>
        <begin position="309"/>
        <end position="336"/>
    </location>
</feature>
<dbReference type="OrthoDB" id="6910977at2759"/>
<dbReference type="PANTHER" id="PTHR24388:SF54">
    <property type="entry name" value="PROTEIN ESCARGOT"/>
    <property type="match status" value="1"/>
</dbReference>
<dbReference type="SMART" id="SM00355">
    <property type="entry name" value="ZnF_C2H2"/>
    <property type="match status" value="3"/>
</dbReference>
<dbReference type="InterPro" id="IPR036236">
    <property type="entry name" value="Znf_C2H2_sf"/>
</dbReference>
<evidence type="ECO:0000256" key="5">
    <source>
        <dbReference type="ARBA" id="ARBA00022833"/>
    </source>
</evidence>
<dbReference type="GO" id="GO:0000978">
    <property type="term" value="F:RNA polymerase II cis-regulatory region sequence-specific DNA binding"/>
    <property type="evidence" value="ECO:0007669"/>
    <property type="project" value="TreeGrafter"/>
</dbReference>
<feature type="compositionally biased region" description="Basic and acidic residues" evidence="10">
    <location>
        <begin position="24"/>
        <end position="36"/>
    </location>
</feature>
<dbReference type="PANTHER" id="PTHR24388">
    <property type="entry name" value="ZINC FINGER PROTEIN"/>
    <property type="match status" value="1"/>
</dbReference>
<dbReference type="FunFam" id="3.30.160.60:FF:002343">
    <property type="entry name" value="Zinc finger protein 33A"/>
    <property type="match status" value="1"/>
</dbReference>
<evidence type="ECO:0000256" key="8">
    <source>
        <dbReference type="ARBA" id="ARBA00037948"/>
    </source>
</evidence>
<dbReference type="GO" id="GO:0000981">
    <property type="term" value="F:DNA-binding transcription factor activity, RNA polymerase II-specific"/>
    <property type="evidence" value="ECO:0007669"/>
    <property type="project" value="TreeGrafter"/>
</dbReference>
<name>A0A4C1WSJ0_EUMVA</name>
<dbReference type="PROSITE" id="PS00028">
    <property type="entry name" value="ZINC_FINGER_C2H2_1"/>
    <property type="match status" value="2"/>
</dbReference>
<evidence type="ECO:0000313" key="13">
    <source>
        <dbReference type="Proteomes" id="UP000299102"/>
    </source>
</evidence>
<evidence type="ECO:0000256" key="9">
    <source>
        <dbReference type="PROSITE-ProRule" id="PRU00042"/>
    </source>
</evidence>
<evidence type="ECO:0000256" key="2">
    <source>
        <dbReference type="ARBA" id="ARBA00022723"/>
    </source>
</evidence>
<evidence type="ECO:0000256" key="6">
    <source>
        <dbReference type="ARBA" id="ARBA00023125"/>
    </source>
</evidence>
<feature type="domain" description="C2H2-type" evidence="11">
    <location>
        <begin position="368"/>
        <end position="400"/>
    </location>
</feature>
<evidence type="ECO:0000256" key="1">
    <source>
        <dbReference type="ARBA" id="ARBA00004123"/>
    </source>
</evidence>
<dbReference type="Proteomes" id="UP000299102">
    <property type="component" value="Unassembled WGS sequence"/>
</dbReference>
<sequence length="490" mass="54059">MLLLHYMTVELISSNRLSKNLTRPNDDRGGLRRGECGLRGARRVPRSKARRRRPSRGPRSARAGRAMPRCFVRSVRGAGAPAPPAPRAPAGLDIYEVLPTAIEEESVRETLRGGGNLQLCTGGRSSTGDGARAGRRAVTAAAGGGCGGYNLRPKEFQRERKIYHNRIKLRNIKDFLVDSNKKRETLAPIIEEIKKREIQKLPNRGGGEIDKIAEKLKNLIKNSTDEKLDKELLTCQESFDLHDDVVPPLNYNEDKEPTLPSSTCARARITVFVPFSHCDWPKGDENICRGPVPEERAGAGDAGGARAVHVCVYCGKNFDRPWVLKGHVRLHTGERPFACPQPHCGRTFADRSNLRAHQRSRGHHAWAWRCAACGKAFSQRRYLQRHREDACRKYRTGTPTFSLNLWEGTPDNSKEFRNSIGYDVTCSVSITLSTDRLRSRDLVKNKDILSGEAGVGAGAAPAPVHGACAEPPPASRPPPDAPIDLTLNSS</sequence>
<keyword evidence="7" id="KW-0539">Nucleus</keyword>
<gene>
    <name evidence="12" type="primary">Scrt1</name>
    <name evidence="12" type="ORF">EVAR_84285_1</name>
</gene>
<comment type="caution">
    <text evidence="12">The sequence shown here is derived from an EMBL/GenBank/DDBJ whole genome shotgun (WGS) entry which is preliminary data.</text>
</comment>
<evidence type="ECO:0000256" key="3">
    <source>
        <dbReference type="ARBA" id="ARBA00022737"/>
    </source>
</evidence>
<reference evidence="12 13" key="1">
    <citation type="journal article" date="2019" name="Commun. Biol.">
        <title>The bagworm genome reveals a unique fibroin gene that provides high tensile strength.</title>
        <authorList>
            <person name="Kono N."/>
            <person name="Nakamura H."/>
            <person name="Ohtoshi R."/>
            <person name="Tomita M."/>
            <person name="Numata K."/>
            <person name="Arakawa K."/>
        </authorList>
    </citation>
    <scope>NUCLEOTIDE SEQUENCE [LARGE SCALE GENOMIC DNA]</scope>
</reference>
<dbReference type="GO" id="GO:0008270">
    <property type="term" value="F:zinc ion binding"/>
    <property type="evidence" value="ECO:0007669"/>
    <property type="project" value="UniProtKB-KW"/>
</dbReference>
<dbReference type="GO" id="GO:0005634">
    <property type="term" value="C:nucleus"/>
    <property type="evidence" value="ECO:0007669"/>
    <property type="project" value="UniProtKB-SubCell"/>
</dbReference>
<organism evidence="12 13">
    <name type="scientific">Eumeta variegata</name>
    <name type="common">Bagworm moth</name>
    <name type="synonym">Eumeta japonica</name>
    <dbReference type="NCBI Taxonomy" id="151549"/>
    <lineage>
        <taxon>Eukaryota</taxon>
        <taxon>Metazoa</taxon>
        <taxon>Ecdysozoa</taxon>
        <taxon>Arthropoda</taxon>
        <taxon>Hexapoda</taxon>
        <taxon>Insecta</taxon>
        <taxon>Pterygota</taxon>
        <taxon>Neoptera</taxon>
        <taxon>Endopterygota</taxon>
        <taxon>Lepidoptera</taxon>
        <taxon>Glossata</taxon>
        <taxon>Ditrysia</taxon>
        <taxon>Tineoidea</taxon>
        <taxon>Psychidae</taxon>
        <taxon>Oiketicinae</taxon>
        <taxon>Eumeta</taxon>
    </lineage>
</organism>
<evidence type="ECO:0000256" key="4">
    <source>
        <dbReference type="ARBA" id="ARBA00022771"/>
    </source>
</evidence>
<dbReference type="SUPFAM" id="SSF57667">
    <property type="entry name" value="beta-beta-alpha zinc fingers"/>
    <property type="match status" value="1"/>
</dbReference>
<dbReference type="EMBL" id="BGZK01000633">
    <property type="protein sequence ID" value="GBP53800.1"/>
    <property type="molecule type" value="Genomic_DNA"/>
</dbReference>
<feature type="compositionally biased region" description="Basic residues" evidence="10">
    <location>
        <begin position="40"/>
        <end position="56"/>
    </location>
</feature>
<dbReference type="InterPro" id="IPR050527">
    <property type="entry name" value="Snail/Krueppel_Znf"/>
</dbReference>
<dbReference type="PROSITE" id="PS50157">
    <property type="entry name" value="ZINC_FINGER_C2H2_2"/>
    <property type="match status" value="3"/>
</dbReference>
<keyword evidence="2" id="KW-0479">Metal-binding</keyword>
<feature type="region of interest" description="Disordered" evidence="10">
    <location>
        <begin position="19"/>
        <end position="66"/>
    </location>
</feature>
<keyword evidence="4 9" id="KW-0863">Zinc-finger</keyword>
<keyword evidence="13" id="KW-1185">Reference proteome</keyword>
<keyword evidence="6" id="KW-0238">DNA-binding</keyword>
<feature type="region of interest" description="Disordered" evidence="10">
    <location>
        <begin position="453"/>
        <end position="490"/>
    </location>
</feature>
<comment type="subcellular location">
    <subcellularLocation>
        <location evidence="1">Nucleus</location>
    </subcellularLocation>
</comment>
<dbReference type="AlphaFoldDB" id="A0A4C1WSJ0"/>